<gene>
    <name evidence="2" type="ORF">H9645_07470</name>
</gene>
<dbReference type="SUPFAM" id="SSF52266">
    <property type="entry name" value="SGNH hydrolase"/>
    <property type="match status" value="1"/>
</dbReference>
<protein>
    <recommendedName>
        <fullName evidence="1">SGNH hydrolase-type esterase domain-containing protein</fullName>
    </recommendedName>
</protein>
<dbReference type="Proteomes" id="UP000647183">
    <property type="component" value="Unassembled WGS sequence"/>
</dbReference>
<name>A0ABR8UIK4_9GAMM</name>
<evidence type="ECO:0000313" key="2">
    <source>
        <dbReference type="EMBL" id="MBD7987866.1"/>
    </source>
</evidence>
<dbReference type="Gene3D" id="3.40.50.1110">
    <property type="entry name" value="SGNH hydrolase"/>
    <property type="match status" value="1"/>
</dbReference>
<dbReference type="PANTHER" id="PTHR30383">
    <property type="entry name" value="THIOESTERASE 1/PROTEASE 1/LYSOPHOSPHOLIPASE L1"/>
    <property type="match status" value="1"/>
</dbReference>
<dbReference type="EMBL" id="JACSQJ010000003">
    <property type="protein sequence ID" value="MBD7987866.1"/>
    <property type="molecule type" value="Genomic_DNA"/>
</dbReference>
<dbReference type="InterPro" id="IPR036514">
    <property type="entry name" value="SGNH_hydro_sf"/>
</dbReference>
<reference evidence="2 3" key="1">
    <citation type="submission" date="2020-08" db="EMBL/GenBank/DDBJ databases">
        <title>A Genomic Blueprint of the Chicken Gut Microbiome.</title>
        <authorList>
            <person name="Gilroy R."/>
            <person name="Ravi A."/>
            <person name="Getino M."/>
            <person name="Pursley I."/>
            <person name="Horton D.L."/>
            <person name="Alikhan N.-F."/>
            <person name="Baker D."/>
            <person name="Gharbi K."/>
            <person name="Hall N."/>
            <person name="Watson M."/>
            <person name="Adriaenssens E.M."/>
            <person name="Foster-Nyarko E."/>
            <person name="Jarju S."/>
            <person name="Secka A."/>
            <person name="Antonio M."/>
            <person name="Oren A."/>
            <person name="Chaudhuri R."/>
            <person name="La Ragione R.M."/>
            <person name="Hildebrand F."/>
            <person name="Pallen M.J."/>
        </authorList>
    </citation>
    <scope>NUCLEOTIDE SEQUENCE [LARGE SCALE GENOMIC DNA]</scope>
    <source>
        <strain evidence="2 3">Sa2BVA3</strain>
    </source>
</reference>
<feature type="domain" description="SGNH hydrolase-type esterase" evidence="1">
    <location>
        <begin position="92"/>
        <end position="245"/>
    </location>
</feature>
<dbReference type="CDD" id="cd04502">
    <property type="entry name" value="SGNH_hydrolase_like_7"/>
    <property type="match status" value="1"/>
</dbReference>
<dbReference type="RefSeq" id="WP_191729075.1">
    <property type="nucleotide sequence ID" value="NZ_JACSQJ010000003.1"/>
</dbReference>
<dbReference type="InterPro" id="IPR013830">
    <property type="entry name" value="SGNH_hydro"/>
</dbReference>
<evidence type="ECO:0000259" key="1">
    <source>
        <dbReference type="Pfam" id="PF13472"/>
    </source>
</evidence>
<accession>A0ABR8UIK4</accession>
<proteinExistence type="predicted"/>
<organism evidence="2 3">
    <name type="scientific">Luteimonas colneyensis</name>
    <dbReference type="NCBI Taxonomy" id="2762230"/>
    <lineage>
        <taxon>Bacteria</taxon>
        <taxon>Pseudomonadati</taxon>
        <taxon>Pseudomonadota</taxon>
        <taxon>Gammaproteobacteria</taxon>
        <taxon>Lysobacterales</taxon>
        <taxon>Lysobacteraceae</taxon>
        <taxon>Luteimonas</taxon>
    </lineage>
</organism>
<dbReference type="PANTHER" id="PTHR30383:SF5">
    <property type="entry name" value="SGNH HYDROLASE-TYPE ESTERASE DOMAIN-CONTAINING PROTEIN"/>
    <property type="match status" value="1"/>
</dbReference>
<evidence type="ECO:0000313" key="3">
    <source>
        <dbReference type="Proteomes" id="UP000647183"/>
    </source>
</evidence>
<dbReference type="Pfam" id="PF13472">
    <property type="entry name" value="Lipase_GDSL_2"/>
    <property type="match status" value="1"/>
</dbReference>
<dbReference type="InterPro" id="IPR051532">
    <property type="entry name" value="Ester_Hydrolysis_Enzymes"/>
</dbReference>
<sequence>MDRPSRTRATDTRISIPGAAAALACVVLALLAGACGTTPAPAAGSTAASAPLAGRLDPVSSPDWEADMARFAAEDEAHAPPSEPVVFAGSSSFRMWDSLRADFPGTPVLNRGFGGSQVRDLAWHADPVAIRYRPRVVLLYAGENDIDAGRTPAQVLADTRLLVARLRTALPDTRILWVSIKPSPARFAQRPLQREANARVEAWLRDQPGTGYVDVATPMLDASGQPRSELFIADRLHMNARGYAIWRDAIAPLLR</sequence>
<keyword evidence="3" id="KW-1185">Reference proteome</keyword>
<dbReference type="PROSITE" id="PS51257">
    <property type="entry name" value="PROKAR_LIPOPROTEIN"/>
    <property type="match status" value="1"/>
</dbReference>
<comment type="caution">
    <text evidence="2">The sequence shown here is derived from an EMBL/GenBank/DDBJ whole genome shotgun (WGS) entry which is preliminary data.</text>
</comment>